<evidence type="ECO:0000256" key="1">
    <source>
        <dbReference type="SAM" id="SignalP"/>
    </source>
</evidence>
<gene>
    <name evidence="2" type="ORF">KK060_03720</name>
</gene>
<sequence length="144" mass="16203">MKLLAITLFAMLTITLDAAAQKQGIKGNIVWVTGNQMPGPNKKTEKGKGVEREILFYKPVSLEHTKQRSGFFTEIEGTLVAKVKSNANGFFCVKLPEGEYSMFTQEPEGLFANLFDDQRRINVIAVRKKKFTEVTFQVNYSAAY</sequence>
<dbReference type="RefSeq" id="WP_254152261.1">
    <property type="nucleotide sequence ID" value="NZ_JAHESD010000005.1"/>
</dbReference>
<keyword evidence="3" id="KW-1185">Reference proteome</keyword>
<dbReference type="EMBL" id="JAHESD010000005">
    <property type="protein sequence ID" value="MBT1702371.1"/>
    <property type="molecule type" value="Genomic_DNA"/>
</dbReference>
<keyword evidence="1" id="KW-0732">Signal</keyword>
<evidence type="ECO:0000313" key="2">
    <source>
        <dbReference type="EMBL" id="MBT1702371.1"/>
    </source>
</evidence>
<dbReference type="Proteomes" id="UP000772618">
    <property type="component" value="Unassembled WGS sequence"/>
</dbReference>
<feature type="chain" id="PRO_5045718945" evidence="1">
    <location>
        <begin position="20"/>
        <end position="144"/>
    </location>
</feature>
<protein>
    <submittedName>
        <fullName evidence="2">Carboxypeptidase regulatory-like domain-containing protein</fullName>
    </submittedName>
</protein>
<proteinExistence type="predicted"/>
<comment type="caution">
    <text evidence="2">The sequence shown here is derived from an EMBL/GenBank/DDBJ whole genome shotgun (WGS) entry which is preliminary data.</text>
</comment>
<feature type="signal peptide" evidence="1">
    <location>
        <begin position="1"/>
        <end position="19"/>
    </location>
</feature>
<evidence type="ECO:0000313" key="3">
    <source>
        <dbReference type="Proteomes" id="UP000772618"/>
    </source>
</evidence>
<accession>A0ABS5VMN0</accession>
<name>A0ABS5VMN0_9BACT</name>
<reference evidence="2 3" key="1">
    <citation type="submission" date="2021-05" db="EMBL/GenBank/DDBJ databases">
        <title>A Polyphasic approach of four new species of the genus Ohtaekwangia: Ohtaekwangia histidinii sp. nov., Ohtaekwangia cretensis sp. nov., Ohtaekwangia indiensis sp. nov., Ohtaekwangia reichenbachii sp. nov. from diverse environment.</title>
        <authorList>
            <person name="Octaviana S."/>
        </authorList>
    </citation>
    <scope>NUCLEOTIDE SEQUENCE [LARGE SCALE GENOMIC DNA]</scope>
    <source>
        <strain evidence="2 3">PWU20</strain>
    </source>
</reference>
<organism evidence="2 3">
    <name type="scientific">Chryseosolibacter indicus</name>
    <dbReference type="NCBI Taxonomy" id="2782351"/>
    <lineage>
        <taxon>Bacteria</taxon>
        <taxon>Pseudomonadati</taxon>
        <taxon>Bacteroidota</taxon>
        <taxon>Cytophagia</taxon>
        <taxon>Cytophagales</taxon>
        <taxon>Chryseotaleaceae</taxon>
        <taxon>Chryseosolibacter</taxon>
    </lineage>
</organism>